<dbReference type="Pfam" id="PF00494">
    <property type="entry name" value="SQS_PSY"/>
    <property type="match status" value="1"/>
</dbReference>
<gene>
    <name evidence="1" type="ORF">C882_3950</name>
</gene>
<dbReference type="Gene3D" id="1.10.600.10">
    <property type="entry name" value="Farnesyl Diphosphate Synthase"/>
    <property type="match status" value="1"/>
</dbReference>
<dbReference type="AlphaFoldDB" id="K9H1Z9"/>
<dbReference type="SFLD" id="SFLDS00005">
    <property type="entry name" value="Isoprenoid_Synthase_Type_I"/>
    <property type="match status" value="1"/>
</dbReference>
<keyword evidence="2" id="KW-1185">Reference proteome</keyword>
<dbReference type="Proteomes" id="UP000009881">
    <property type="component" value="Unassembled WGS sequence"/>
</dbReference>
<sequence length="298" mass="32429">MSGSTASVPDAAPGPEITDAVRAALSGKGMGDENFPVASVLLARRHRPVVAAYYRFARTADDVADSETLTPDVKVAALDVMQAVLEGREDPALSPEAAALRPMLQERRVPLRVASDLLIAFRGDSRGLTCRTWDDLIAYCENSANPVGRFLLRLHGAPAAADRPSDALCTALQILNHLQDLREDWTRLHRLYLPLEWIEAAGGHAEDLARVPTPELFRPLILEALDRTDPLIAEADRLPVHIGERGLTMQSRMVVELAKRLSSRLRADAPETEDTKASRTDWAAAALRGAWSGLGGRP</sequence>
<dbReference type="PANTHER" id="PTHR31480">
    <property type="entry name" value="BIFUNCTIONAL LYCOPENE CYCLASE/PHYTOENE SYNTHASE"/>
    <property type="match status" value="1"/>
</dbReference>
<dbReference type="STRING" id="1238182.C882_3950"/>
<dbReference type="eggNOG" id="COG1562">
    <property type="taxonomic scope" value="Bacteria"/>
</dbReference>
<dbReference type="OrthoDB" id="9807580at2"/>
<protein>
    <submittedName>
        <fullName evidence="1">Phytoene synthase</fullName>
    </submittedName>
</protein>
<proteinExistence type="predicted"/>
<name>K9H1Z9_9PROT</name>
<accession>K9H1Z9</accession>
<evidence type="ECO:0000313" key="2">
    <source>
        <dbReference type="Proteomes" id="UP000009881"/>
    </source>
</evidence>
<dbReference type="EMBL" id="ANHY01000006">
    <property type="protein sequence ID" value="EKV31577.1"/>
    <property type="molecule type" value="Genomic_DNA"/>
</dbReference>
<organism evidence="1 2">
    <name type="scientific">Caenispirillum salinarum AK4</name>
    <dbReference type="NCBI Taxonomy" id="1238182"/>
    <lineage>
        <taxon>Bacteria</taxon>
        <taxon>Pseudomonadati</taxon>
        <taxon>Pseudomonadota</taxon>
        <taxon>Alphaproteobacteria</taxon>
        <taxon>Rhodospirillales</taxon>
        <taxon>Novispirillaceae</taxon>
        <taxon>Caenispirillum</taxon>
    </lineage>
</organism>
<evidence type="ECO:0000313" key="1">
    <source>
        <dbReference type="EMBL" id="EKV31577.1"/>
    </source>
</evidence>
<reference evidence="1 2" key="1">
    <citation type="journal article" date="2013" name="Genome Announc.">
        <title>Draft Genome Sequence of an Alphaproteobacterium, Caenispirillum salinarum AK4(T), Isolated from a Solar Saltern.</title>
        <authorList>
            <person name="Khatri I."/>
            <person name="Singh A."/>
            <person name="Korpole S."/>
            <person name="Pinnaka A.K."/>
            <person name="Subramanian S."/>
        </authorList>
    </citation>
    <scope>NUCLEOTIDE SEQUENCE [LARGE SCALE GENOMIC DNA]</scope>
    <source>
        <strain evidence="1 2">AK4</strain>
    </source>
</reference>
<dbReference type="InterPro" id="IPR008949">
    <property type="entry name" value="Isoprenoid_synthase_dom_sf"/>
</dbReference>
<dbReference type="RefSeq" id="WP_009540058.1">
    <property type="nucleotide sequence ID" value="NZ_ANHY01000006.1"/>
</dbReference>
<dbReference type="InterPro" id="IPR002060">
    <property type="entry name" value="Squ/phyt_synthse"/>
</dbReference>
<comment type="caution">
    <text evidence="1">The sequence shown here is derived from an EMBL/GenBank/DDBJ whole genome shotgun (WGS) entry which is preliminary data.</text>
</comment>
<dbReference type="PATRIC" id="fig|1238182.3.peg.1612"/>
<dbReference type="SUPFAM" id="SSF48576">
    <property type="entry name" value="Terpenoid synthases"/>
    <property type="match status" value="1"/>
</dbReference>
<dbReference type="GO" id="GO:0016765">
    <property type="term" value="F:transferase activity, transferring alkyl or aryl (other than methyl) groups"/>
    <property type="evidence" value="ECO:0007669"/>
    <property type="project" value="UniProtKB-ARBA"/>
</dbReference>
<dbReference type="SFLD" id="SFLDG01018">
    <property type="entry name" value="Squalene/Phytoene_Synthase_Lik"/>
    <property type="match status" value="1"/>
</dbReference>